<keyword evidence="2" id="KW-1185">Reference proteome</keyword>
<dbReference type="Proteomes" id="UP000789860">
    <property type="component" value="Unassembled WGS sequence"/>
</dbReference>
<name>A0ACA9K6R4_9GLOM</name>
<comment type="caution">
    <text evidence="1">The sequence shown here is derived from an EMBL/GenBank/DDBJ whole genome shotgun (WGS) entry which is preliminary data.</text>
</comment>
<proteinExistence type="predicted"/>
<gene>
    <name evidence="1" type="ORF">SCALOS_LOCUS1363</name>
</gene>
<evidence type="ECO:0000313" key="1">
    <source>
        <dbReference type="EMBL" id="CAG8455046.1"/>
    </source>
</evidence>
<sequence length="226" mass="25690">MKQSHRQLINAKSLIWVNFKRDKYEYPEDVFAIKRNDKYRRRGAECVGDKIGVITKEPTDIKIPEEIQIPSTSKFKFLLYAIGTAEYNCTCEDDVKFWNITNYDTFLTNDIPIGYGPECFVVRHYFSNPPYKGGRAIYESLVPGDTSFVWEAPDASIPSPDGPENLAWIRILPHAVKGKGALNDFTYALRIATVGGGSPPNSTCGTDYELGDVVHIRYTSQNRYYH</sequence>
<accession>A0ACA9K6R4</accession>
<protein>
    <submittedName>
        <fullName evidence="1">1775_t:CDS:1</fullName>
    </submittedName>
</protein>
<reference evidence="1" key="1">
    <citation type="submission" date="2021-06" db="EMBL/GenBank/DDBJ databases">
        <authorList>
            <person name="Kallberg Y."/>
            <person name="Tangrot J."/>
            <person name="Rosling A."/>
        </authorList>
    </citation>
    <scope>NUCLEOTIDE SEQUENCE</scope>
    <source>
        <strain evidence="1">AU212A</strain>
    </source>
</reference>
<dbReference type="EMBL" id="CAJVPM010000925">
    <property type="protein sequence ID" value="CAG8455046.1"/>
    <property type="molecule type" value="Genomic_DNA"/>
</dbReference>
<organism evidence="1 2">
    <name type="scientific">Scutellospora calospora</name>
    <dbReference type="NCBI Taxonomy" id="85575"/>
    <lineage>
        <taxon>Eukaryota</taxon>
        <taxon>Fungi</taxon>
        <taxon>Fungi incertae sedis</taxon>
        <taxon>Mucoromycota</taxon>
        <taxon>Glomeromycotina</taxon>
        <taxon>Glomeromycetes</taxon>
        <taxon>Diversisporales</taxon>
        <taxon>Gigasporaceae</taxon>
        <taxon>Scutellospora</taxon>
    </lineage>
</organism>
<evidence type="ECO:0000313" key="2">
    <source>
        <dbReference type="Proteomes" id="UP000789860"/>
    </source>
</evidence>